<keyword evidence="3" id="KW-1185">Reference proteome</keyword>
<dbReference type="Pfam" id="PF00487">
    <property type="entry name" value="FA_desaturase"/>
    <property type="match status" value="1"/>
</dbReference>
<dbReference type="EMBL" id="CAXAMN010002132">
    <property type="protein sequence ID" value="CAK8997935.1"/>
    <property type="molecule type" value="Genomic_DNA"/>
</dbReference>
<accession>A0ABP0I5T0</accession>
<dbReference type="Proteomes" id="UP001642484">
    <property type="component" value="Unassembled WGS sequence"/>
</dbReference>
<protein>
    <recommendedName>
        <fullName evidence="1">Fatty acid desaturase domain-containing protein</fullName>
    </recommendedName>
</protein>
<proteinExistence type="predicted"/>
<comment type="caution">
    <text evidence="2">The sequence shown here is derived from an EMBL/GenBank/DDBJ whole genome shotgun (WGS) entry which is preliminary data.</text>
</comment>
<organism evidence="2 3">
    <name type="scientific">Durusdinium trenchii</name>
    <dbReference type="NCBI Taxonomy" id="1381693"/>
    <lineage>
        <taxon>Eukaryota</taxon>
        <taxon>Sar</taxon>
        <taxon>Alveolata</taxon>
        <taxon>Dinophyceae</taxon>
        <taxon>Suessiales</taxon>
        <taxon>Symbiodiniaceae</taxon>
        <taxon>Durusdinium</taxon>
    </lineage>
</organism>
<feature type="domain" description="Fatty acid desaturase" evidence="1">
    <location>
        <begin position="119"/>
        <end position="339"/>
    </location>
</feature>
<evidence type="ECO:0000313" key="3">
    <source>
        <dbReference type="Proteomes" id="UP001642484"/>
    </source>
</evidence>
<reference evidence="2 3" key="1">
    <citation type="submission" date="2024-02" db="EMBL/GenBank/DDBJ databases">
        <authorList>
            <person name="Chen Y."/>
            <person name="Shah S."/>
            <person name="Dougan E. K."/>
            <person name="Thang M."/>
            <person name="Chan C."/>
        </authorList>
    </citation>
    <scope>NUCLEOTIDE SEQUENCE [LARGE SCALE GENOMIC DNA]</scope>
</reference>
<dbReference type="InterPro" id="IPR005804">
    <property type="entry name" value="FA_desaturase_dom"/>
</dbReference>
<gene>
    <name evidence="2" type="ORF">CCMP2556_LOCUS5049</name>
</gene>
<sequence>MLERTPSGFLIPNLFLTCSSFSAAGIARVSVQHIAASWVWLTTLTSLEESSAAVGKTSLKDKTSRAMLPSARSFCFGSATSALQAAQAMTKELLVVGMHITLALQCLSCYFCRLPGVSWILLFVCTAIAQRALENLVHEHSHGNLLRPSNHWLARVTGFLVYKDLEEYRSSHRIHHQKFGLDEDPDRIVYGRAATRPLLGKVSVVCVWYHENLQKKGLWIQVATCLTVFMLRRLTWSGGEVLHWIAAALAWWTSSYILVLPFFRACAEHSEHSGLIKDPQSGEHLDDYLRKHWTMTRSNIGVFHHWVLHPMNDGYHTLHHLDPQIPFYMLRTLHEKLMRSNTFDYAETCTAKGLINKCPQVFY</sequence>
<evidence type="ECO:0000259" key="1">
    <source>
        <dbReference type="Pfam" id="PF00487"/>
    </source>
</evidence>
<name>A0ABP0I5T0_9DINO</name>
<evidence type="ECO:0000313" key="2">
    <source>
        <dbReference type="EMBL" id="CAK8997935.1"/>
    </source>
</evidence>